<proteinExistence type="predicted"/>
<keyword evidence="2" id="KW-1185">Reference proteome</keyword>
<dbReference type="Proteomes" id="UP001144036">
    <property type="component" value="Unassembled WGS sequence"/>
</dbReference>
<sequence>MWIDEHVVLPDPDRAVVAVGPPAAGDGHWAGAPSAVAADGLIYLAYRLRRPIGRGRGYAVVVARSSDGERFETLTTVTREEMDAESLERPSLVRLPDGRWRLYLSCATEGTKHWRVEALEAADPAAFDTRSRVTVLPGDPKTGVKDTVIVRRGGLWHLWASCHPLVNPEEADRMVTDYATSADGLEWTWHGTALSGRPGLWDERGVRVSAVRWQGGRVLAYYDGRASAAENYEERTGVAVGADPAALTALGDTPAAASPFGGGGLRYLEFVDLPGGAVRLYYEFTRPDGAHELLTELR</sequence>
<dbReference type="InterPro" id="IPR023296">
    <property type="entry name" value="Glyco_hydro_beta-prop_sf"/>
</dbReference>
<accession>A0ABT4S6C3</accession>
<comment type="caution">
    <text evidence="1">The sequence shown here is derived from an EMBL/GenBank/DDBJ whole genome shotgun (WGS) entry which is preliminary data.</text>
</comment>
<dbReference type="RefSeq" id="WP_270153520.1">
    <property type="nucleotide sequence ID" value="NZ_JAPNNL010000011.1"/>
</dbReference>
<evidence type="ECO:0008006" key="3">
    <source>
        <dbReference type="Google" id="ProtNLM"/>
    </source>
</evidence>
<evidence type="ECO:0000313" key="2">
    <source>
        <dbReference type="Proteomes" id="UP001144036"/>
    </source>
</evidence>
<dbReference type="EMBL" id="JAPNNL010000011">
    <property type="protein sequence ID" value="MDA0632739.1"/>
    <property type="molecule type" value="Genomic_DNA"/>
</dbReference>
<protein>
    <recommendedName>
        <fullName evidence="3">Exo-alpha-sialidase</fullName>
    </recommendedName>
</protein>
<organism evidence="1 2">
    <name type="scientific">Nonomuraea corallina</name>
    <dbReference type="NCBI Taxonomy" id="2989783"/>
    <lineage>
        <taxon>Bacteria</taxon>
        <taxon>Bacillati</taxon>
        <taxon>Actinomycetota</taxon>
        <taxon>Actinomycetes</taxon>
        <taxon>Streptosporangiales</taxon>
        <taxon>Streptosporangiaceae</taxon>
        <taxon>Nonomuraea</taxon>
    </lineage>
</organism>
<evidence type="ECO:0000313" key="1">
    <source>
        <dbReference type="EMBL" id="MDA0632739.1"/>
    </source>
</evidence>
<name>A0ABT4S6C3_9ACTN</name>
<dbReference type="SUPFAM" id="SSF75005">
    <property type="entry name" value="Arabinanase/levansucrase/invertase"/>
    <property type="match status" value="1"/>
</dbReference>
<dbReference type="Gene3D" id="2.115.10.20">
    <property type="entry name" value="Glycosyl hydrolase domain, family 43"/>
    <property type="match status" value="2"/>
</dbReference>
<reference evidence="1" key="1">
    <citation type="submission" date="2022-11" db="EMBL/GenBank/DDBJ databases">
        <title>Nonomuraea corallina sp. nov., a new species of the genus Nonomuraea isolated from sea side sediment in Thai sea.</title>
        <authorList>
            <person name="Ngamcharungchit C."/>
            <person name="Matsumoto A."/>
            <person name="Suriyachadkun C."/>
            <person name="Panbangred W."/>
            <person name="Inahashi Y."/>
            <person name="Intra B."/>
        </authorList>
    </citation>
    <scope>NUCLEOTIDE SEQUENCE</scope>
    <source>
        <strain evidence="1">MCN248</strain>
    </source>
</reference>
<gene>
    <name evidence="1" type="ORF">OUY22_04865</name>
</gene>